<comment type="caution">
    <text evidence="7">The sequence shown here is derived from an EMBL/GenBank/DDBJ whole genome shotgun (WGS) entry which is preliminary data.</text>
</comment>
<keyword evidence="2" id="KW-0963">Cytoplasm</keyword>
<dbReference type="HAMAP" id="MF_01925">
    <property type="entry name" value="P5C_reductase"/>
    <property type="match status" value="1"/>
</dbReference>
<dbReference type="Gene3D" id="1.10.3730.10">
    <property type="entry name" value="ProC C-terminal domain-like"/>
    <property type="match status" value="1"/>
</dbReference>
<dbReference type="PROSITE" id="PS00521">
    <property type="entry name" value="P5CR"/>
    <property type="match status" value="1"/>
</dbReference>
<dbReference type="InterPro" id="IPR028939">
    <property type="entry name" value="P5C_Rdtase_cat_N"/>
</dbReference>
<keyword evidence="2 4" id="KW-0641">Proline biosynthesis</keyword>
<accession>A0ABW0LEL9</accession>
<evidence type="ECO:0000256" key="3">
    <source>
        <dbReference type="NCBIfam" id="TIGR00112"/>
    </source>
</evidence>
<dbReference type="Proteomes" id="UP001596147">
    <property type="component" value="Unassembled WGS sequence"/>
</dbReference>
<name>A0ABW0LEL9_9BACI</name>
<reference evidence="8" key="1">
    <citation type="journal article" date="2019" name="Int. J. Syst. Evol. Microbiol.">
        <title>The Global Catalogue of Microorganisms (GCM) 10K type strain sequencing project: providing services to taxonomists for standard genome sequencing and annotation.</title>
        <authorList>
            <consortium name="The Broad Institute Genomics Platform"/>
            <consortium name="The Broad Institute Genome Sequencing Center for Infectious Disease"/>
            <person name="Wu L."/>
            <person name="Ma J."/>
        </authorList>
    </citation>
    <scope>NUCLEOTIDE SEQUENCE [LARGE SCALE GENOMIC DNA]</scope>
    <source>
        <strain evidence="8">CGMCC 1.12237</strain>
    </source>
</reference>
<gene>
    <name evidence="2 7" type="primary">proC</name>
    <name evidence="7" type="ORF">ACFPM4_00425</name>
</gene>
<keyword evidence="2 4" id="KW-0560">Oxidoreductase</keyword>
<dbReference type="EMBL" id="JBHSMC010000001">
    <property type="protein sequence ID" value="MFC5463208.1"/>
    <property type="molecule type" value="Genomic_DNA"/>
</dbReference>
<dbReference type="InterPro" id="IPR029036">
    <property type="entry name" value="P5CR_dimer"/>
</dbReference>
<dbReference type="GO" id="GO:0004735">
    <property type="term" value="F:pyrroline-5-carboxylate reductase activity"/>
    <property type="evidence" value="ECO:0007669"/>
    <property type="project" value="UniProtKB-EC"/>
</dbReference>
<dbReference type="PANTHER" id="PTHR11645">
    <property type="entry name" value="PYRROLINE-5-CARBOXYLATE REDUCTASE"/>
    <property type="match status" value="1"/>
</dbReference>
<keyword evidence="8" id="KW-1185">Reference proteome</keyword>
<dbReference type="InterPro" id="IPR053790">
    <property type="entry name" value="P5CR-like_CS"/>
</dbReference>
<evidence type="ECO:0000259" key="5">
    <source>
        <dbReference type="Pfam" id="PF03807"/>
    </source>
</evidence>
<dbReference type="InterPro" id="IPR000304">
    <property type="entry name" value="Pyrroline-COOH_reductase"/>
</dbReference>
<comment type="similarity">
    <text evidence="1 2 4">Belongs to the pyrroline-5-carboxylate reductase family.</text>
</comment>
<evidence type="ECO:0000256" key="2">
    <source>
        <dbReference type="HAMAP-Rule" id="MF_01925"/>
    </source>
</evidence>
<dbReference type="NCBIfam" id="TIGR00112">
    <property type="entry name" value="proC"/>
    <property type="match status" value="1"/>
</dbReference>
<evidence type="ECO:0000259" key="6">
    <source>
        <dbReference type="Pfam" id="PF14748"/>
    </source>
</evidence>
<dbReference type="Pfam" id="PF03807">
    <property type="entry name" value="F420_oxidored"/>
    <property type="match status" value="1"/>
</dbReference>
<comment type="catalytic activity">
    <reaction evidence="2 4">
        <text>L-proline + NADP(+) = (S)-1-pyrroline-5-carboxylate + NADPH + 2 H(+)</text>
        <dbReference type="Rhea" id="RHEA:14109"/>
        <dbReference type="ChEBI" id="CHEBI:15378"/>
        <dbReference type="ChEBI" id="CHEBI:17388"/>
        <dbReference type="ChEBI" id="CHEBI:57783"/>
        <dbReference type="ChEBI" id="CHEBI:58349"/>
        <dbReference type="ChEBI" id="CHEBI:60039"/>
        <dbReference type="EC" id="1.5.1.2"/>
    </reaction>
</comment>
<evidence type="ECO:0000256" key="1">
    <source>
        <dbReference type="ARBA" id="ARBA00005525"/>
    </source>
</evidence>
<dbReference type="SUPFAM" id="SSF51735">
    <property type="entry name" value="NAD(P)-binding Rossmann-fold domains"/>
    <property type="match status" value="1"/>
</dbReference>
<keyword evidence="2 4" id="KW-0521">NADP</keyword>
<evidence type="ECO:0000313" key="8">
    <source>
        <dbReference type="Proteomes" id="UP001596147"/>
    </source>
</evidence>
<dbReference type="PIRSF" id="PIRSF000193">
    <property type="entry name" value="Pyrrol-5-carb_rd"/>
    <property type="match status" value="1"/>
</dbReference>
<dbReference type="RefSeq" id="WP_144919679.1">
    <property type="nucleotide sequence ID" value="NZ_JBHSMC010000001.1"/>
</dbReference>
<feature type="domain" description="Pyrroline-5-carboxylate reductase dimerisation" evidence="6">
    <location>
        <begin position="161"/>
        <end position="265"/>
    </location>
</feature>
<protein>
    <recommendedName>
        <fullName evidence="2 3">Pyrroline-5-carboxylate reductase</fullName>
        <shortName evidence="2">P5C reductase</shortName>
        <shortName evidence="2">P5CR</shortName>
        <ecNumber evidence="2 3">1.5.1.2</ecNumber>
    </recommendedName>
    <alternativeName>
        <fullName evidence="2">PCA reductase</fullName>
    </alternativeName>
</protein>
<dbReference type="PANTHER" id="PTHR11645:SF49">
    <property type="entry name" value="PYRROLINE-5-CARBOXYLATE REDUCTASE 1"/>
    <property type="match status" value="1"/>
</dbReference>
<proteinExistence type="inferred from homology"/>
<dbReference type="EC" id="1.5.1.2" evidence="2 3"/>
<comment type="catalytic activity">
    <reaction evidence="2">
        <text>L-proline + NAD(+) = (S)-1-pyrroline-5-carboxylate + NADH + 2 H(+)</text>
        <dbReference type="Rhea" id="RHEA:14105"/>
        <dbReference type="ChEBI" id="CHEBI:15378"/>
        <dbReference type="ChEBI" id="CHEBI:17388"/>
        <dbReference type="ChEBI" id="CHEBI:57540"/>
        <dbReference type="ChEBI" id="CHEBI:57945"/>
        <dbReference type="ChEBI" id="CHEBI:60039"/>
        <dbReference type="EC" id="1.5.1.2"/>
    </reaction>
</comment>
<evidence type="ECO:0000313" key="7">
    <source>
        <dbReference type="EMBL" id="MFC5463208.1"/>
    </source>
</evidence>
<comment type="subcellular location">
    <subcellularLocation>
        <location evidence="2">Cytoplasm</location>
    </subcellularLocation>
</comment>
<organism evidence="7 8">
    <name type="scientific">Lederbergia graminis</name>
    <dbReference type="NCBI Taxonomy" id="735518"/>
    <lineage>
        <taxon>Bacteria</taxon>
        <taxon>Bacillati</taxon>
        <taxon>Bacillota</taxon>
        <taxon>Bacilli</taxon>
        <taxon>Bacillales</taxon>
        <taxon>Bacillaceae</taxon>
        <taxon>Lederbergia</taxon>
    </lineage>
</organism>
<dbReference type="Pfam" id="PF14748">
    <property type="entry name" value="P5CR_dimer"/>
    <property type="match status" value="1"/>
</dbReference>
<comment type="pathway">
    <text evidence="2 4">Amino-acid biosynthesis; L-proline biosynthesis; L-proline from L-glutamate 5-semialdehyde: step 1/1.</text>
</comment>
<dbReference type="InterPro" id="IPR036291">
    <property type="entry name" value="NAD(P)-bd_dom_sf"/>
</dbReference>
<evidence type="ECO:0000256" key="4">
    <source>
        <dbReference type="RuleBase" id="RU003903"/>
    </source>
</evidence>
<sequence>MKIAFVGAGSMAEAIIAGMLSNNICPSENIYVTNRHNEEKMTKLRQKYGISSTYDMKELLKDTSIIILAVKPKDANEVLEKIRTYIRNDVLIVSVMAGISIEQMKDKLGMDCAIARAMPNTSASVGLSATALVFNNIVTEEQRSVATDIFSSIGMTTIVEEHQLDIVTGLSGSGPAYIYYIVEAMEQAAIENGLDKSVAKALIIQTLSGAAEMLKSSGKEPAKLRENVTSPGGTTEAGLHVLDELGVGQAFIKCIEAATNKSRHLGHSKI</sequence>
<dbReference type="Gene3D" id="3.40.50.720">
    <property type="entry name" value="NAD(P)-binding Rossmann-like Domain"/>
    <property type="match status" value="1"/>
</dbReference>
<dbReference type="InterPro" id="IPR008927">
    <property type="entry name" value="6-PGluconate_DH-like_C_sf"/>
</dbReference>
<dbReference type="SUPFAM" id="SSF48179">
    <property type="entry name" value="6-phosphogluconate dehydrogenase C-terminal domain-like"/>
    <property type="match status" value="1"/>
</dbReference>
<feature type="domain" description="Pyrroline-5-carboxylate reductase catalytic N-terminal" evidence="5">
    <location>
        <begin position="2"/>
        <end position="98"/>
    </location>
</feature>
<comment type="function">
    <text evidence="2">Catalyzes the reduction of 1-pyrroline-5-carboxylate (PCA) to L-proline.</text>
</comment>
<keyword evidence="2 4" id="KW-0028">Amino-acid biosynthesis</keyword>